<proteinExistence type="predicted"/>
<organism evidence="1 2">
    <name type="scientific">Rosenbergiella gaditana</name>
    <dbReference type="NCBI Taxonomy" id="2726987"/>
    <lineage>
        <taxon>Bacteria</taxon>
        <taxon>Pseudomonadati</taxon>
        <taxon>Pseudomonadota</taxon>
        <taxon>Gammaproteobacteria</taxon>
        <taxon>Enterobacterales</taxon>
        <taxon>Erwiniaceae</taxon>
        <taxon>Rosenbergiella</taxon>
    </lineage>
</organism>
<dbReference type="EMBL" id="JABBFR010000004">
    <property type="protein sequence ID" value="MBT0723643.1"/>
    <property type="molecule type" value="Genomic_DNA"/>
</dbReference>
<gene>
    <name evidence="1" type="ORF">HH682_04140</name>
</gene>
<dbReference type="RefSeq" id="WP_214236360.1">
    <property type="nucleotide sequence ID" value="NZ_JABBFR010000004.1"/>
</dbReference>
<name>A0ABS5SXZ5_9GAMM</name>
<evidence type="ECO:0000313" key="1">
    <source>
        <dbReference type="EMBL" id="MBT0723643.1"/>
    </source>
</evidence>
<dbReference type="Proteomes" id="UP000790096">
    <property type="component" value="Unassembled WGS sequence"/>
</dbReference>
<reference evidence="1 2" key="1">
    <citation type="submission" date="2020-04" db="EMBL/GenBank/DDBJ databases">
        <title>Genome sequencing of Rosenbergiella species.</title>
        <authorList>
            <person name="Alvarez-Perez S."/>
            <person name="Lievens B."/>
        </authorList>
    </citation>
    <scope>NUCLEOTIDE SEQUENCE [LARGE SCALE GENOMIC DNA]</scope>
    <source>
        <strain evidence="1 2">S61</strain>
    </source>
</reference>
<sequence>MALPLRKYYPLSKAALELNCGVDDLLHFAAIGVLQLCVHINIKRDKGDTAYVSASLSDDLFEQLNCGWNERGLTYITDMNNIEESSSYRSFMLHEADDNDDPDGLIENARGWFGINHTELSSPEFEITQAANVVSLTMLREHFNLKHDKNTPNTEGYSPSIIFFDRERLFSIDDFAITRSELELLRNGGMPILNSMFGNELITQEKISKKVGMKTINSQGAFIKSLLYLMYSDQDMLDSRRKFIDDPESEIVKDFDSKRLKLPAGKTIEAWLKTCDLPIRD</sequence>
<protein>
    <submittedName>
        <fullName evidence="1">Uncharacterized protein</fullName>
    </submittedName>
</protein>
<keyword evidence="2" id="KW-1185">Reference proteome</keyword>
<evidence type="ECO:0000313" key="2">
    <source>
        <dbReference type="Proteomes" id="UP000790096"/>
    </source>
</evidence>
<comment type="caution">
    <text evidence="1">The sequence shown here is derived from an EMBL/GenBank/DDBJ whole genome shotgun (WGS) entry which is preliminary data.</text>
</comment>
<accession>A0ABS5SXZ5</accession>